<dbReference type="PANTHER" id="PTHR19277:SF125">
    <property type="entry name" value="B6"/>
    <property type="match status" value="1"/>
</dbReference>
<evidence type="ECO:0000256" key="1">
    <source>
        <dbReference type="ARBA" id="ARBA00001913"/>
    </source>
</evidence>
<feature type="transmembrane region" description="Helical" evidence="5">
    <location>
        <begin position="597"/>
        <end position="618"/>
    </location>
</feature>
<evidence type="ECO:0000313" key="6">
    <source>
        <dbReference type="EMBL" id="MCW3487324.1"/>
    </source>
</evidence>
<protein>
    <submittedName>
        <fullName evidence="6">LamG domain-containing protein</fullName>
    </submittedName>
</protein>
<dbReference type="InterPro" id="IPR013320">
    <property type="entry name" value="ConA-like_dom_sf"/>
</dbReference>
<dbReference type="EMBL" id="JAPDNS010000002">
    <property type="protein sequence ID" value="MCW3487324.1"/>
    <property type="molecule type" value="Genomic_DNA"/>
</dbReference>
<comment type="cofactor">
    <cofactor evidence="1">
        <name>Ca(2+)</name>
        <dbReference type="ChEBI" id="CHEBI:29108"/>
    </cofactor>
</comment>
<keyword evidence="7" id="KW-1185">Reference proteome</keyword>
<keyword evidence="5" id="KW-1133">Transmembrane helix</keyword>
<gene>
    <name evidence="6" type="ORF">OL497_25730</name>
</gene>
<dbReference type="InterPro" id="IPR051360">
    <property type="entry name" value="Neuronal_Pentraxin_Related"/>
</dbReference>
<dbReference type="SUPFAM" id="SSF49899">
    <property type="entry name" value="Concanavalin A-like lectins/glucanases"/>
    <property type="match status" value="2"/>
</dbReference>
<name>A0ABT3ITK1_9BACT</name>
<evidence type="ECO:0000256" key="2">
    <source>
        <dbReference type="ARBA" id="ARBA00022723"/>
    </source>
</evidence>
<dbReference type="Proteomes" id="UP001207742">
    <property type="component" value="Unassembled WGS sequence"/>
</dbReference>
<feature type="transmembrane region" description="Helical" evidence="5">
    <location>
        <begin position="554"/>
        <end position="577"/>
    </location>
</feature>
<dbReference type="Gene3D" id="2.60.120.200">
    <property type="match status" value="2"/>
</dbReference>
<organism evidence="6 7">
    <name type="scientific">Chitinophaga nivalis</name>
    <dbReference type="NCBI Taxonomy" id="2991709"/>
    <lineage>
        <taxon>Bacteria</taxon>
        <taxon>Pseudomonadati</taxon>
        <taxon>Bacteroidota</taxon>
        <taxon>Chitinophagia</taxon>
        <taxon>Chitinophagales</taxon>
        <taxon>Chitinophagaceae</taxon>
        <taxon>Chitinophaga</taxon>
    </lineage>
</organism>
<keyword evidence="2" id="KW-0479">Metal-binding</keyword>
<proteinExistence type="predicted"/>
<keyword evidence="4" id="KW-1015">Disulfide bond</keyword>
<evidence type="ECO:0000256" key="5">
    <source>
        <dbReference type="SAM" id="Phobius"/>
    </source>
</evidence>
<keyword evidence="5" id="KW-0812">Transmembrane</keyword>
<reference evidence="6 7" key="1">
    <citation type="submission" date="2022-10" db="EMBL/GenBank/DDBJ databases">
        <title>Chitinophaga nivalis PC15 sp. nov., isolated from Pyeongchang county, South Korea.</title>
        <authorList>
            <person name="Trinh H.N."/>
        </authorList>
    </citation>
    <scope>NUCLEOTIDE SEQUENCE [LARGE SCALE GENOMIC DNA]</scope>
    <source>
        <strain evidence="6 7">PC14</strain>
    </source>
</reference>
<evidence type="ECO:0000313" key="7">
    <source>
        <dbReference type="Proteomes" id="UP001207742"/>
    </source>
</evidence>
<keyword evidence="5" id="KW-0472">Membrane</keyword>
<sequence>MNLGLTMRWGYSALQFNGNAYAYFPSDHLNNMQSFTLAATFFPTTSTGTLIWNSSMAIGCLFGLHYKDGFLHFTGLLHNKEGIGVTSSTPLSLNEWHQVAVTFDGPQRLIKLYQDGKEVASKVVAGAPYPDVKLATLIGVGKQITTSGYENYLNGQIARVVIWKSVRNAFEILEDALAITPPMEKLPDLVFWTDFTEMPTDDRSGYATPITYSTPPPNYLYSIPSVKVTENGAIDCGVYADYDFGGHQPYTVEGWFNPAASTDMAVILSFAKDWQWQYYIQYDKTNSRIIAKRNTDSQEIYSKEQITEGRFYHFAISYNGDSKMMRLYVNGNLQTAEYFPAPVASIDQGKLLIGGNGFTGYFQNVRLWKACLEQSELRQWMLNDVITDPRLVANFDFTVTPPIDSMGHAIQLLEGTANTLADTVINLEERKAQLGIAMPINSSYFNNVEEAPLPPPTGIKFAPQSELFSPVHKEQTFTDLVNLFNLDTAKQSHFREVFEKAYTQAETMFTTDPRLGKVVTRTDENGRTKIVYHSLRGDVLMYDRPIGEISDCTIWWISFTFTMSVSFFGIFLPLPIFSPFNQIPTKVFNLIVKNAKLVTAITALVGTEIGVASGLNIITEMHREKVLWPVLKFSFIAAGWFALGAVLARIITLLTGTVAAEILAKFIVWTAQLTKLSLEYQGNCGKLAENKPVPAV</sequence>
<comment type="caution">
    <text evidence="6">The sequence shown here is derived from an EMBL/GenBank/DDBJ whole genome shotgun (WGS) entry which is preliminary data.</text>
</comment>
<dbReference type="Pfam" id="PF13385">
    <property type="entry name" value="Laminin_G_3"/>
    <property type="match status" value="2"/>
</dbReference>
<accession>A0ABT3ITK1</accession>
<feature type="transmembrane region" description="Helical" evidence="5">
    <location>
        <begin position="630"/>
        <end position="651"/>
    </location>
</feature>
<keyword evidence="3" id="KW-0106">Calcium</keyword>
<evidence type="ECO:0000256" key="3">
    <source>
        <dbReference type="ARBA" id="ARBA00022837"/>
    </source>
</evidence>
<dbReference type="RefSeq" id="WP_264734135.1">
    <property type="nucleotide sequence ID" value="NZ_JAPDNR010000001.1"/>
</dbReference>
<evidence type="ECO:0000256" key="4">
    <source>
        <dbReference type="ARBA" id="ARBA00023157"/>
    </source>
</evidence>
<dbReference type="PANTHER" id="PTHR19277">
    <property type="entry name" value="PENTRAXIN"/>
    <property type="match status" value="1"/>
</dbReference>